<evidence type="ECO:0000256" key="3">
    <source>
        <dbReference type="ARBA" id="ARBA00011901"/>
    </source>
</evidence>
<dbReference type="RefSeq" id="WP_150022661.1">
    <property type="nucleotide sequence ID" value="NZ_VWOJ01000002.1"/>
</dbReference>
<dbReference type="GO" id="GO:0009254">
    <property type="term" value="P:peptidoglycan turnover"/>
    <property type="evidence" value="ECO:0007669"/>
    <property type="project" value="TreeGrafter"/>
</dbReference>
<evidence type="ECO:0000256" key="2">
    <source>
        <dbReference type="ARBA" id="ARBA00007553"/>
    </source>
</evidence>
<dbReference type="Pfam" id="PF01510">
    <property type="entry name" value="Amidase_2"/>
    <property type="match status" value="1"/>
</dbReference>
<comment type="similarity">
    <text evidence="2">Belongs to the N-acetylmuramoyl-L-alanine amidase 2 family.</text>
</comment>
<dbReference type="GO" id="GO:0009253">
    <property type="term" value="P:peptidoglycan catabolic process"/>
    <property type="evidence" value="ECO:0007669"/>
    <property type="project" value="InterPro"/>
</dbReference>
<dbReference type="Proteomes" id="UP000325122">
    <property type="component" value="Unassembled WGS sequence"/>
</dbReference>
<dbReference type="InterPro" id="IPR002502">
    <property type="entry name" value="Amidase_domain"/>
</dbReference>
<feature type="domain" description="N-acetylmuramoyl-L-alanine amidase" evidence="6">
    <location>
        <begin position="28"/>
        <end position="166"/>
    </location>
</feature>
<reference evidence="7 8" key="1">
    <citation type="submission" date="2019-09" db="EMBL/GenBank/DDBJ databases">
        <authorList>
            <person name="Kevbrin V."/>
            <person name="Grouzdev D.S."/>
        </authorList>
    </citation>
    <scope>NUCLEOTIDE SEQUENCE [LARGE SCALE GENOMIC DNA]</scope>
    <source>
        <strain evidence="7 8">G-192</strain>
    </source>
</reference>
<dbReference type="SMART" id="SM00644">
    <property type="entry name" value="Ami_2"/>
    <property type="match status" value="1"/>
</dbReference>
<dbReference type="GO" id="GO:0008745">
    <property type="term" value="F:N-acetylmuramoyl-L-alanine amidase activity"/>
    <property type="evidence" value="ECO:0007669"/>
    <property type="project" value="UniProtKB-EC"/>
</dbReference>
<dbReference type="EC" id="3.5.1.28" evidence="3"/>
<dbReference type="PANTHER" id="PTHR30417">
    <property type="entry name" value="N-ACETYLMURAMOYL-L-ALANINE AMIDASE AMID"/>
    <property type="match status" value="1"/>
</dbReference>
<name>A0A5M6ZF76_9PROT</name>
<dbReference type="InterPro" id="IPR036365">
    <property type="entry name" value="PGBD-like_sf"/>
</dbReference>
<keyword evidence="4" id="KW-0378">Hydrolase</keyword>
<dbReference type="PROSITE" id="PS51257">
    <property type="entry name" value="PROKAR_LIPOPROTEIN"/>
    <property type="match status" value="1"/>
</dbReference>
<dbReference type="Pfam" id="PF01471">
    <property type="entry name" value="PG_binding_1"/>
    <property type="match status" value="1"/>
</dbReference>
<evidence type="ECO:0000313" key="7">
    <source>
        <dbReference type="EMBL" id="KAA5803393.1"/>
    </source>
</evidence>
<dbReference type="CDD" id="cd06583">
    <property type="entry name" value="PGRP"/>
    <property type="match status" value="1"/>
</dbReference>
<comment type="caution">
    <text evidence="7">The sequence shown here is derived from an EMBL/GenBank/DDBJ whole genome shotgun (WGS) entry which is preliminary data.</text>
</comment>
<keyword evidence="5" id="KW-0961">Cell wall biogenesis/degradation</keyword>
<evidence type="ECO:0000256" key="1">
    <source>
        <dbReference type="ARBA" id="ARBA00001561"/>
    </source>
</evidence>
<dbReference type="InterPro" id="IPR051206">
    <property type="entry name" value="NAMLAA_amidase_2"/>
</dbReference>
<dbReference type="Gene3D" id="1.10.101.10">
    <property type="entry name" value="PGBD-like superfamily/PGBD"/>
    <property type="match status" value="1"/>
</dbReference>
<dbReference type="InterPro" id="IPR036366">
    <property type="entry name" value="PGBDSf"/>
</dbReference>
<protein>
    <recommendedName>
        <fullName evidence="3">N-acetylmuramoyl-L-alanine amidase</fullName>
        <ecNumber evidence="3">3.5.1.28</ecNumber>
    </recommendedName>
</protein>
<dbReference type="FunFam" id="3.40.80.10:FF:000003">
    <property type="entry name" value="N-acetylmuramoyl-L-alanine amidase"/>
    <property type="match status" value="1"/>
</dbReference>
<dbReference type="AlphaFoldDB" id="A0A5M6ZF76"/>
<evidence type="ECO:0000256" key="4">
    <source>
        <dbReference type="ARBA" id="ARBA00022801"/>
    </source>
</evidence>
<dbReference type="InterPro" id="IPR002477">
    <property type="entry name" value="Peptidoglycan-bd-like"/>
</dbReference>
<dbReference type="Gene3D" id="3.40.80.10">
    <property type="entry name" value="Peptidoglycan recognition protein-like"/>
    <property type="match status" value="1"/>
</dbReference>
<dbReference type="PANTHER" id="PTHR30417:SF1">
    <property type="entry name" value="N-ACETYLMURAMOYL-L-ALANINE AMIDASE AMID"/>
    <property type="match status" value="1"/>
</dbReference>
<evidence type="ECO:0000313" key="8">
    <source>
        <dbReference type="Proteomes" id="UP000325122"/>
    </source>
</evidence>
<dbReference type="InterPro" id="IPR036505">
    <property type="entry name" value="Amidase/PGRP_sf"/>
</dbReference>
<sequence length="280" mass="31445">MIRLVFVLITALTVFALGACASGPRIDTRHASPAHDSRVRYIIVHYTAVDFEESLRLLTTTGVSSHYLIDRDPARIHRLVPEHRRARHAGVSSWRGETYLNTASIGIEIVNRGYDWGAPDEWEPYDEAQIAAAAWLIGDIARRHDIAPHRILGHAEVSPGRKSDPGPLFPWRRLAWAGLVPWPDETRLEELSAQYQDALPDAGWHQARLRRHGLGVEVTSVWDDQTRHALQAFQMRFRPARHDGVSDAQTAALLDLVTSPEGLMIRGADGVWRPYDARTG</sequence>
<comment type="catalytic activity">
    <reaction evidence="1">
        <text>Hydrolyzes the link between N-acetylmuramoyl residues and L-amino acid residues in certain cell-wall glycopeptides.</text>
        <dbReference type="EC" id="3.5.1.28"/>
    </reaction>
</comment>
<evidence type="ECO:0000256" key="5">
    <source>
        <dbReference type="ARBA" id="ARBA00023316"/>
    </source>
</evidence>
<keyword evidence="8" id="KW-1185">Reference proteome</keyword>
<dbReference type="GO" id="GO:0071555">
    <property type="term" value="P:cell wall organization"/>
    <property type="evidence" value="ECO:0007669"/>
    <property type="project" value="UniProtKB-KW"/>
</dbReference>
<dbReference type="EMBL" id="VWOJ01000002">
    <property type="protein sequence ID" value="KAA5803393.1"/>
    <property type="molecule type" value="Genomic_DNA"/>
</dbReference>
<evidence type="ECO:0000259" key="6">
    <source>
        <dbReference type="SMART" id="SM00644"/>
    </source>
</evidence>
<accession>A0A5M6ZF76</accession>
<gene>
    <name evidence="7" type="ORF">F1654_06175</name>
</gene>
<dbReference type="SUPFAM" id="SSF55846">
    <property type="entry name" value="N-acetylmuramoyl-L-alanine amidase-like"/>
    <property type="match status" value="1"/>
</dbReference>
<dbReference type="GO" id="GO:0019867">
    <property type="term" value="C:outer membrane"/>
    <property type="evidence" value="ECO:0007669"/>
    <property type="project" value="TreeGrafter"/>
</dbReference>
<dbReference type="SUPFAM" id="SSF47090">
    <property type="entry name" value="PGBD-like"/>
    <property type="match status" value="1"/>
</dbReference>
<organism evidence="7 8">
    <name type="scientific">Alkalicaulis satelles</name>
    <dbReference type="NCBI Taxonomy" id="2609175"/>
    <lineage>
        <taxon>Bacteria</taxon>
        <taxon>Pseudomonadati</taxon>
        <taxon>Pseudomonadota</taxon>
        <taxon>Alphaproteobacteria</taxon>
        <taxon>Maricaulales</taxon>
        <taxon>Maricaulaceae</taxon>
        <taxon>Alkalicaulis</taxon>
    </lineage>
</organism>
<proteinExistence type="inferred from homology"/>